<dbReference type="PANTHER" id="PTHR30572">
    <property type="entry name" value="MEMBRANE COMPONENT OF TRANSPORTER-RELATED"/>
    <property type="match status" value="1"/>
</dbReference>
<protein>
    <submittedName>
        <fullName evidence="9">Efflux ABC transporter, permease protein</fullName>
    </submittedName>
</protein>
<feature type="transmembrane region" description="Helical" evidence="7">
    <location>
        <begin position="20"/>
        <end position="41"/>
    </location>
</feature>
<feature type="domain" description="ABC3 transporter permease C-terminal" evidence="8">
    <location>
        <begin position="373"/>
        <end position="501"/>
    </location>
</feature>
<evidence type="ECO:0000313" key="9">
    <source>
        <dbReference type="EMBL" id="ERJ92106.1"/>
    </source>
</evidence>
<feature type="transmembrane region" description="Helical" evidence="7">
    <location>
        <begin position="370"/>
        <end position="396"/>
    </location>
</feature>
<organism evidence="9 10">
    <name type="scientific">Treponema lecithinolyticum ATCC 700332</name>
    <dbReference type="NCBI Taxonomy" id="1321815"/>
    <lineage>
        <taxon>Bacteria</taxon>
        <taxon>Pseudomonadati</taxon>
        <taxon>Spirochaetota</taxon>
        <taxon>Spirochaetia</taxon>
        <taxon>Spirochaetales</taxon>
        <taxon>Treponemataceae</taxon>
        <taxon>Treponema</taxon>
    </lineage>
</organism>
<sequence length="507" mass="55549">MILKMAMKHLLANKAKTIIIISLIGIGSFLVVAGLGVLNYATQQTKNVCINDFSGDVLITGKPEDKSIRVTLLGAGKTVNTGDLPEMPYVPQFEKIIQKVQELPQTAAFTQSVTAGYGLLKPIDLPDSWKAKPENSSFNDVPYSSILGIQPSSYKKMFDTIHVHDGIFPDSDDEEFFLLDDDTKRRYEKYYEREIHVGDEIIVAGLYGRKMRLKKLKVSGFFTFAHPDTAIQGILYSDVNSARIIGGVTMGAQTVAEIPKSIDLSLSDKSEDELFSDDSLSVIEEIASTPVSHTDIHNLLGSTELRDRLNMADTKAWHHIAIKLHDSAQTAQVIKTLNSWFEKENINAQALPWDEAMASFALLIKITRTLMISVLVVLSVVVLIVIMNTLVVSVMERTAEIGTMRALGANRTFVKKVFYAESFLLSCTGACIGIALALLAAFIFNSLGIRFKGEVLAAMFGGYNVKSIPSLKAVFGTLCAMLASGVAANWYPIKIALKISPLQAINS</sequence>
<name>A0ABN0NXE2_TRELE</name>
<evidence type="ECO:0000256" key="7">
    <source>
        <dbReference type="SAM" id="Phobius"/>
    </source>
</evidence>
<dbReference type="EMBL" id="AWVH01000039">
    <property type="protein sequence ID" value="ERJ92106.1"/>
    <property type="molecule type" value="Genomic_DNA"/>
</dbReference>
<dbReference type="RefSeq" id="WP_021687965.1">
    <property type="nucleotide sequence ID" value="NZ_KI260569.1"/>
</dbReference>
<comment type="caution">
    <text evidence="9">The sequence shown here is derived from an EMBL/GenBank/DDBJ whole genome shotgun (WGS) entry which is preliminary data.</text>
</comment>
<keyword evidence="5 7" id="KW-0472">Membrane</keyword>
<dbReference type="Pfam" id="PF02687">
    <property type="entry name" value="FtsX"/>
    <property type="match status" value="1"/>
</dbReference>
<comment type="subcellular location">
    <subcellularLocation>
        <location evidence="1">Cell membrane</location>
        <topology evidence="1">Multi-pass membrane protein</topology>
    </subcellularLocation>
</comment>
<feature type="transmembrane region" description="Helical" evidence="7">
    <location>
        <begin position="417"/>
        <end position="444"/>
    </location>
</feature>
<feature type="transmembrane region" description="Helical" evidence="7">
    <location>
        <begin position="473"/>
        <end position="491"/>
    </location>
</feature>
<proteinExistence type="inferred from homology"/>
<evidence type="ECO:0000256" key="2">
    <source>
        <dbReference type="ARBA" id="ARBA00022475"/>
    </source>
</evidence>
<keyword evidence="4 7" id="KW-1133">Transmembrane helix</keyword>
<reference evidence="9 10" key="1">
    <citation type="submission" date="2013-08" db="EMBL/GenBank/DDBJ databases">
        <authorList>
            <person name="Weinstock G."/>
            <person name="Sodergren E."/>
            <person name="Wylie T."/>
            <person name="Fulton L."/>
            <person name="Fulton R."/>
            <person name="Fronick C."/>
            <person name="O'Laughlin M."/>
            <person name="Godfrey J."/>
            <person name="Miner T."/>
            <person name="Herter B."/>
            <person name="Appelbaum E."/>
            <person name="Cordes M."/>
            <person name="Lek S."/>
            <person name="Wollam A."/>
            <person name="Pepin K.H."/>
            <person name="Palsikar V.B."/>
            <person name="Mitreva M."/>
            <person name="Wilson R.K."/>
        </authorList>
    </citation>
    <scope>NUCLEOTIDE SEQUENCE [LARGE SCALE GENOMIC DNA]</scope>
    <source>
        <strain evidence="9 10">ATCC 700332</strain>
    </source>
</reference>
<dbReference type="PANTHER" id="PTHR30572:SF4">
    <property type="entry name" value="ABC TRANSPORTER PERMEASE YTRF"/>
    <property type="match status" value="1"/>
</dbReference>
<gene>
    <name evidence="9" type="ORF">HMPREF9193_01767</name>
</gene>
<keyword evidence="10" id="KW-1185">Reference proteome</keyword>
<dbReference type="InterPro" id="IPR003838">
    <property type="entry name" value="ABC3_permease_C"/>
</dbReference>
<accession>A0ABN0NXE2</accession>
<keyword evidence="3 7" id="KW-0812">Transmembrane</keyword>
<evidence type="ECO:0000256" key="6">
    <source>
        <dbReference type="ARBA" id="ARBA00038076"/>
    </source>
</evidence>
<comment type="similarity">
    <text evidence="6">Belongs to the ABC-4 integral membrane protein family.</text>
</comment>
<evidence type="ECO:0000256" key="3">
    <source>
        <dbReference type="ARBA" id="ARBA00022692"/>
    </source>
</evidence>
<dbReference type="Proteomes" id="UP000016649">
    <property type="component" value="Unassembled WGS sequence"/>
</dbReference>
<evidence type="ECO:0000256" key="5">
    <source>
        <dbReference type="ARBA" id="ARBA00023136"/>
    </source>
</evidence>
<evidence type="ECO:0000256" key="4">
    <source>
        <dbReference type="ARBA" id="ARBA00022989"/>
    </source>
</evidence>
<keyword evidence="2" id="KW-1003">Cell membrane</keyword>
<evidence type="ECO:0000313" key="10">
    <source>
        <dbReference type="Proteomes" id="UP000016649"/>
    </source>
</evidence>
<dbReference type="InterPro" id="IPR050250">
    <property type="entry name" value="Macrolide_Exporter_MacB"/>
</dbReference>
<evidence type="ECO:0000256" key="1">
    <source>
        <dbReference type="ARBA" id="ARBA00004651"/>
    </source>
</evidence>
<evidence type="ECO:0000259" key="8">
    <source>
        <dbReference type="Pfam" id="PF02687"/>
    </source>
</evidence>